<dbReference type="PROSITE" id="PS51710">
    <property type="entry name" value="G_OBG"/>
    <property type="match status" value="1"/>
</dbReference>
<proteinExistence type="predicted"/>
<feature type="domain" description="TGS" evidence="4">
    <location>
        <begin position="310"/>
        <end position="385"/>
    </location>
</feature>
<evidence type="ECO:0000313" key="6">
    <source>
        <dbReference type="Proteomes" id="UP000033072"/>
    </source>
</evidence>
<dbReference type="InterPro" id="IPR006073">
    <property type="entry name" value="GTP-bd"/>
</dbReference>
<protein>
    <submittedName>
        <fullName evidence="5">GTP-binding protein RBG1/RBG2</fullName>
    </submittedName>
</protein>
<dbReference type="InterPro" id="IPR005225">
    <property type="entry name" value="Small_GTP-bd"/>
</dbReference>
<evidence type="ECO:0000256" key="2">
    <source>
        <dbReference type="ARBA" id="ARBA00023134"/>
    </source>
</evidence>
<dbReference type="SUPFAM" id="SSF52540">
    <property type="entry name" value="P-loop containing nucleoside triphosphate hydrolases"/>
    <property type="match status" value="1"/>
</dbReference>
<dbReference type="NCBIfam" id="TIGR00231">
    <property type="entry name" value="small_GTP"/>
    <property type="match status" value="1"/>
</dbReference>
<dbReference type="InterPro" id="IPR045001">
    <property type="entry name" value="DRG"/>
</dbReference>
<dbReference type="SUPFAM" id="SSF81271">
    <property type="entry name" value="TGS-like"/>
    <property type="match status" value="1"/>
</dbReference>
<dbReference type="KEGG" id="mls:MSLAZ_2854"/>
<dbReference type="InterPro" id="IPR004095">
    <property type="entry name" value="TGS"/>
</dbReference>
<keyword evidence="6" id="KW-1185">Reference proteome</keyword>
<dbReference type="Gene3D" id="3.10.20.30">
    <property type="match status" value="1"/>
</dbReference>
<dbReference type="PROSITE" id="PS51880">
    <property type="entry name" value="TGS"/>
    <property type="match status" value="1"/>
</dbReference>
<gene>
    <name evidence="5" type="ORF">MSLAZ_2854</name>
</gene>
<dbReference type="InterPro" id="IPR027417">
    <property type="entry name" value="P-loop_NTPase"/>
</dbReference>
<dbReference type="InterPro" id="IPR012675">
    <property type="entry name" value="Beta-grasp_dom_sf"/>
</dbReference>
<evidence type="ECO:0000259" key="4">
    <source>
        <dbReference type="PROSITE" id="PS51880"/>
    </source>
</evidence>
<dbReference type="EMBL" id="CP009515">
    <property type="protein sequence ID" value="AKB76115.1"/>
    <property type="molecule type" value="Genomic_DNA"/>
</dbReference>
<dbReference type="CDD" id="cd01896">
    <property type="entry name" value="DRG"/>
    <property type="match status" value="1"/>
</dbReference>
<organism evidence="5 6">
    <name type="scientific">Methanosarcina lacustris Z-7289</name>
    <dbReference type="NCBI Taxonomy" id="1434111"/>
    <lineage>
        <taxon>Archaea</taxon>
        <taxon>Methanobacteriati</taxon>
        <taxon>Methanobacteriota</taxon>
        <taxon>Stenosarchaea group</taxon>
        <taxon>Methanomicrobia</taxon>
        <taxon>Methanosarcinales</taxon>
        <taxon>Methanosarcinaceae</taxon>
        <taxon>Methanosarcina</taxon>
    </lineage>
</organism>
<sequence>MNAVLFLKCYDNHFFSPEIGRFQMSSIQEQIQEVEDEIRKTSYNKATSHHIGRLKAKMARMRDEIEKKASSKGGGDGYSVKKSGDGTVTLVGFPSVGKSTLLNKITGAKSEVAAYEFTTVTVVPGVLEHKGATIQFLDVPGLVKGASSGRGRGKEVISVIRNSDMVIFLLDVFQPKHYDVLMDELYQAGIRVDEIPPDVTIKRRDRGGVEINSTVALDLDEETIKAVLDEYKIHNAHVLIRENITVDQLIDVVLENRSYVRSLIAINKVDLGYPQLIEECRKIYPNSLLISAHKGINIEELKDAIYDCLGFIRVYLKPQGGPADMEEPLIVMSRTNISQICDRLHRDFRRKFRYAQIWGPSAKHPGQRVGLDHVMEDEDILTVIIQK</sequence>
<dbReference type="GO" id="GO:0005525">
    <property type="term" value="F:GTP binding"/>
    <property type="evidence" value="ECO:0007669"/>
    <property type="project" value="UniProtKB-KW"/>
</dbReference>
<reference evidence="5 6" key="1">
    <citation type="submission" date="2014-07" db="EMBL/GenBank/DDBJ databases">
        <title>Methanogenic archaea and the global carbon cycle.</title>
        <authorList>
            <person name="Henriksen J.R."/>
            <person name="Luke J."/>
            <person name="Reinhart S."/>
            <person name="Benedict M.N."/>
            <person name="Youngblut N.D."/>
            <person name="Metcalf M.E."/>
            <person name="Whitaker R.J."/>
            <person name="Metcalf W.W."/>
        </authorList>
    </citation>
    <scope>NUCLEOTIDE SEQUENCE [LARGE SCALE GENOMIC DNA]</scope>
    <source>
        <strain evidence="5 6">Z-7289</strain>
    </source>
</reference>
<dbReference type="STRING" id="1434111.MSLAZ_2854"/>
<dbReference type="FunFam" id="3.10.20.30:FF:000003">
    <property type="entry name" value="Developmentally-regulated GTP-binding protein 1"/>
    <property type="match status" value="1"/>
</dbReference>
<evidence type="ECO:0000313" key="5">
    <source>
        <dbReference type="EMBL" id="AKB76115.1"/>
    </source>
</evidence>
<dbReference type="InterPro" id="IPR006074">
    <property type="entry name" value="GTP1-OBG_CS"/>
</dbReference>
<dbReference type="Pfam" id="PF02824">
    <property type="entry name" value="TGS"/>
    <property type="match status" value="1"/>
</dbReference>
<dbReference type="Pfam" id="PF16897">
    <property type="entry name" value="MMR_HSR1_Xtn"/>
    <property type="match status" value="1"/>
</dbReference>
<evidence type="ECO:0000259" key="3">
    <source>
        <dbReference type="PROSITE" id="PS51710"/>
    </source>
</evidence>
<dbReference type="Pfam" id="PF01926">
    <property type="entry name" value="MMR_HSR1"/>
    <property type="match status" value="1"/>
</dbReference>
<dbReference type="InterPro" id="IPR031167">
    <property type="entry name" value="G_OBG"/>
</dbReference>
<dbReference type="HOGENOM" id="CLU_044997_0_0_2"/>
<dbReference type="PATRIC" id="fig|1434111.4.peg.3773"/>
<dbReference type="AlphaFoldDB" id="A0A0E3WTF1"/>
<keyword evidence="1" id="KW-0547">Nucleotide-binding</keyword>
<dbReference type="PROSITE" id="PS00905">
    <property type="entry name" value="GTP1_OBG"/>
    <property type="match status" value="1"/>
</dbReference>
<feature type="domain" description="OBG-type G" evidence="3">
    <location>
        <begin position="86"/>
        <end position="310"/>
    </location>
</feature>
<dbReference type="Gene3D" id="6.10.140.1070">
    <property type="match status" value="2"/>
</dbReference>
<dbReference type="PRINTS" id="PR00326">
    <property type="entry name" value="GTP1OBG"/>
</dbReference>
<dbReference type="InterPro" id="IPR012676">
    <property type="entry name" value="TGS-like"/>
</dbReference>
<dbReference type="InterPro" id="IPR031662">
    <property type="entry name" value="GTP-binding_2"/>
</dbReference>
<dbReference type="Proteomes" id="UP000033072">
    <property type="component" value="Chromosome"/>
</dbReference>
<keyword evidence="2" id="KW-0342">GTP-binding</keyword>
<dbReference type="PANTHER" id="PTHR43127">
    <property type="entry name" value="DEVELOPMENTALLY-REGULATED GTP-BINDING PROTEIN 2"/>
    <property type="match status" value="1"/>
</dbReference>
<accession>A0A0E3WTF1</accession>
<dbReference type="GO" id="GO:0003924">
    <property type="term" value="F:GTPase activity"/>
    <property type="evidence" value="ECO:0007669"/>
    <property type="project" value="InterPro"/>
</dbReference>
<name>A0A0E3WTF1_9EURY</name>
<dbReference type="CDD" id="cd01666">
    <property type="entry name" value="TGS_DRG"/>
    <property type="match status" value="1"/>
</dbReference>
<evidence type="ECO:0000256" key="1">
    <source>
        <dbReference type="ARBA" id="ARBA00022741"/>
    </source>
</evidence>